<dbReference type="Pfam" id="PF07734">
    <property type="entry name" value="FBA_1"/>
    <property type="match status" value="1"/>
</dbReference>
<dbReference type="InterPro" id="IPR006527">
    <property type="entry name" value="F-box-assoc_dom_typ1"/>
</dbReference>
<evidence type="ECO:0000259" key="1">
    <source>
        <dbReference type="Pfam" id="PF07734"/>
    </source>
</evidence>
<dbReference type="InterPro" id="IPR050796">
    <property type="entry name" value="SCF_F-box_component"/>
</dbReference>
<name>A0AA88R302_9ASTE</name>
<protein>
    <recommendedName>
        <fullName evidence="1">F-box associated beta-propeller type 1 domain-containing protein</fullName>
    </recommendedName>
</protein>
<dbReference type="AlphaFoldDB" id="A0AA88R302"/>
<reference evidence="2" key="1">
    <citation type="submission" date="2022-12" db="EMBL/GenBank/DDBJ databases">
        <title>Draft genome assemblies for two species of Escallonia (Escalloniales).</title>
        <authorList>
            <person name="Chanderbali A."/>
            <person name="Dervinis C."/>
            <person name="Anghel I."/>
            <person name="Soltis D."/>
            <person name="Soltis P."/>
            <person name="Zapata F."/>
        </authorList>
    </citation>
    <scope>NUCLEOTIDE SEQUENCE</scope>
    <source>
        <strain evidence="2">UCBG92.1500</strain>
        <tissue evidence="2">Leaf</tissue>
    </source>
</reference>
<proteinExistence type="predicted"/>
<evidence type="ECO:0000313" key="3">
    <source>
        <dbReference type="Proteomes" id="UP001187471"/>
    </source>
</evidence>
<dbReference type="Proteomes" id="UP001187471">
    <property type="component" value="Unassembled WGS sequence"/>
</dbReference>
<dbReference type="InterPro" id="IPR017451">
    <property type="entry name" value="F-box-assoc_interact_dom"/>
</dbReference>
<gene>
    <name evidence="2" type="ORF">RJ640_013716</name>
</gene>
<dbReference type="EMBL" id="JAVXUO010002546">
    <property type="protein sequence ID" value="KAK2971891.1"/>
    <property type="molecule type" value="Genomic_DNA"/>
</dbReference>
<sequence length="294" mass="34410">MSLELVDSGRWTLVGARRMTRSGEVVLGYDHVSDDYKVMRVVQFDTFDNEVKVYNVKSNSWRRVKDFPFCQPYKHVNGLLVSGALHWVVRRDPESKANLVSGFDLGSEEYRLILLPEFSDEDFHKSVNELRGCLCVVCNYHFLYADIWVMKVYGVKESWTKLFSVAQPRDIDSFEYLSGGGESYGKKRQVQEQKKKKKNLKKRFDVNLRHELAHAGVYLVKQGQTTITFPSSDPKQTHQHAYLFQIRCLKGWKSHFLHNYKEVSNILEVLVCRQRCPIRNDNGIRRRFNYLNAE</sequence>
<accession>A0AA88R302</accession>
<evidence type="ECO:0000313" key="2">
    <source>
        <dbReference type="EMBL" id="KAK2971891.1"/>
    </source>
</evidence>
<comment type="caution">
    <text evidence="2">The sequence shown here is derived from an EMBL/GenBank/DDBJ whole genome shotgun (WGS) entry which is preliminary data.</text>
</comment>
<keyword evidence="3" id="KW-1185">Reference proteome</keyword>
<organism evidence="2 3">
    <name type="scientific">Escallonia rubra</name>
    <dbReference type="NCBI Taxonomy" id="112253"/>
    <lineage>
        <taxon>Eukaryota</taxon>
        <taxon>Viridiplantae</taxon>
        <taxon>Streptophyta</taxon>
        <taxon>Embryophyta</taxon>
        <taxon>Tracheophyta</taxon>
        <taxon>Spermatophyta</taxon>
        <taxon>Magnoliopsida</taxon>
        <taxon>eudicotyledons</taxon>
        <taxon>Gunneridae</taxon>
        <taxon>Pentapetalae</taxon>
        <taxon>asterids</taxon>
        <taxon>campanulids</taxon>
        <taxon>Escalloniales</taxon>
        <taxon>Escalloniaceae</taxon>
        <taxon>Escallonia</taxon>
    </lineage>
</organism>
<dbReference type="PANTHER" id="PTHR31672:SF13">
    <property type="entry name" value="F-BOX PROTEIN CPR30-LIKE"/>
    <property type="match status" value="1"/>
</dbReference>
<dbReference type="NCBIfam" id="TIGR01640">
    <property type="entry name" value="F_box_assoc_1"/>
    <property type="match status" value="1"/>
</dbReference>
<feature type="domain" description="F-box associated beta-propeller type 1" evidence="1">
    <location>
        <begin position="19"/>
        <end position="174"/>
    </location>
</feature>
<dbReference type="PANTHER" id="PTHR31672">
    <property type="entry name" value="BNACNNG10540D PROTEIN"/>
    <property type="match status" value="1"/>
</dbReference>